<dbReference type="SUPFAM" id="SSF51604">
    <property type="entry name" value="Enolase C-terminal domain-like"/>
    <property type="match status" value="1"/>
</dbReference>
<comment type="cofactor">
    <cofactor evidence="2">
        <name>Mg(2+)</name>
        <dbReference type="ChEBI" id="CHEBI:18420"/>
    </cofactor>
    <text evidence="2">Binds 1 Mg(2+) ion per subunit.</text>
</comment>
<dbReference type="HOGENOM" id="CLU_707555_0_0_5"/>
<reference evidence="4" key="1">
    <citation type="submission" date="2006-06" db="EMBL/GenBank/DDBJ databases">
        <title>Complete sequence of chromosome of Chelativorans sp. BNC1.</title>
        <authorList>
            <consortium name="US DOE Joint Genome Institute"/>
            <person name="Copeland A."/>
            <person name="Lucas S."/>
            <person name="Lapidus A."/>
            <person name="Barry K."/>
            <person name="Detter J.C."/>
            <person name="Glavina del Rio T."/>
            <person name="Hammon N."/>
            <person name="Israni S."/>
            <person name="Dalin E."/>
            <person name="Tice H."/>
            <person name="Pitluck S."/>
            <person name="Chertkov O."/>
            <person name="Brettin T."/>
            <person name="Bruce D."/>
            <person name="Han C."/>
            <person name="Tapia R."/>
            <person name="Gilna P."/>
            <person name="Schmutz J."/>
            <person name="Larimer F."/>
            <person name="Land M."/>
            <person name="Hauser L."/>
            <person name="Kyrpides N."/>
            <person name="Mikhailova N."/>
            <person name="Richardson P."/>
        </authorList>
    </citation>
    <scope>NUCLEOTIDE SEQUENCE</scope>
    <source>
        <strain evidence="4">BNC1</strain>
    </source>
</reference>
<dbReference type="AlphaFoldDB" id="Q11C86"/>
<keyword evidence="2" id="KW-0460">Magnesium</keyword>
<dbReference type="PANTHER" id="PTHR48080:SF5">
    <property type="entry name" value="D(-)-TARTRATE DEHYDRATASE"/>
    <property type="match status" value="1"/>
</dbReference>
<dbReference type="PANTHER" id="PTHR48080">
    <property type="entry name" value="D-GALACTONATE DEHYDRATASE-RELATED"/>
    <property type="match status" value="1"/>
</dbReference>
<dbReference type="GO" id="GO:0047808">
    <property type="term" value="F:D(-)-tartrate dehydratase activity"/>
    <property type="evidence" value="ECO:0007669"/>
    <property type="project" value="InterPro"/>
</dbReference>
<feature type="binding site" evidence="2">
    <location>
        <position position="211"/>
    </location>
    <ligand>
        <name>Mg(2+)</name>
        <dbReference type="ChEBI" id="CHEBI:18420"/>
    </ligand>
</feature>
<dbReference type="SUPFAM" id="SSF54826">
    <property type="entry name" value="Enolase N-terminal domain-like"/>
    <property type="match status" value="1"/>
</dbReference>
<dbReference type="SFLD" id="SFLDF00118">
    <property type="entry name" value="D-tartrate_dehydratase"/>
    <property type="match status" value="1"/>
</dbReference>
<dbReference type="KEGG" id="mes:Meso_3620"/>
<feature type="active site" description="Proton donor/acceptor" evidence="1">
    <location>
        <position position="320"/>
    </location>
</feature>
<dbReference type="SFLD" id="SFLDG00179">
    <property type="entry name" value="mandelate_racemase"/>
    <property type="match status" value="1"/>
</dbReference>
<dbReference type="InterPro" id="IPR013341">
    <property type="entry name" value="Mandelate_racemase_N_dom"/>
</dbReference>
<keyword evidence="2" id="KW-0479">Metal-binding</keyword>
<organism evidence="4">
    <name type="scientific">Chelativorans sp. (strain BNC1)</name>
    <dbReference type="NCBI Taxonomy" id="266779"/>
    <lineage>
        <taxon>Bacteria</taxon>
        <taxon>Pseudomonadati</taxon>
        <taxon>Pseudomonadota</taxon>
        <taxon>Alphaproteobacteria</taxon>
        <taxon>Hyphomicrobiales</taxon>
        <taxon>Phyllobacteriaceae</taxon>
        <taxon>Chelativorans</taxon>
    </lineage>
</organism>
<protein>
    <submittedName>
        <fullName evidence="4">Mandelate racemase/muconate lactonizing enzyme-like protein</fullName>
    </submittedName>
</protein>
<name>Q11C86_CHESB</name>
<dbReference type="Gene3D" id="3.30.390.10">
    <property type="entry name" value="Enolase-like, N-terminal domain"/>
    <property type="match status" value="1"/>
</dbReference>
<dbReference type="Pfam" id="PF02746">
    <property type="entry name" value="MR_MLE_N"/>
    <property type="match status" value="1"/>
</dbReference>
<dbReference type="OrthoDB" id="9802699at2"/>
<dbReference type="InterPro" id="IPR029017">
    <property type="entry name" value="Enolase-like_N"/>
</dbReference>
<dbReference type="InterPro" id="IPR013342">
    <property type="entry name" value="Mandelate_racemase_C"/>
</dbReference>
<dbReference type="EMBL" id="CP000390">
    <property type="protein sequence ID" value="ABG64989.1"/>
    <property type="molecule type" value="Genomic_DNA"/>
</dbReference>
<dbReference type="STRING" id="266779.Meso_3620"/>
<dbReference type="InterPro" id="IPR036849">
    <property type="entry name" value="Enolase-like_C_sf"/>
</dbReference>
<dbReference type="InterPro" id="IPR034593">
    <property type="entry name" value="DgoD-like"/>
</dbReference>
<dbReference type="CDD" id="cd03326">
    <property type="entry name" value="MR_like_1"/>
    <property type="match status" value="1"/>
</dbReference>
<feature type="domain" description="Mandelate racemase/muconate lactonizing enzyme C-terminal" evidence="3">
    <location>
        <begin position="161"/>
        <end position="258"/>
    </location>
</feature>
<dbReference type="SMART" id="SM00922">
    <property type="entry name" value="MR_MLE"/>
    <property type="match status" value="1"/>
</dbReference>
<evidence type="ECO:0000313" key="4">
    <source>
        <dbReference type="EMBL" id="ABG64989.1"/>
    </source>
</evidence>
<evidence type="ECO:0000256" key="2">
    <source>
        <dbReference type="PIRSR" id="PIRSR634611-3"/>
    </source>
</evidence>
<feature type="binding site" evidence="2">
    <location>
        <position position="263"/>
    </location>
    <ligand>
        <name>Mg(2+)</name>
        <dbReference type="ChEBI" id="CHEBI:18420"/>
    </ligand>
</feature>
<dbReference type="GO" id="GO:0046872">
    <property type="term" value="F:metal ion binding"/>
    <property type="evidence" value="ECO:0007669"/>
    <property type="project" value="UniProtKB-KW"/>
</dbReference>
<sequence>MKIVRILEKDLPITSPGANAVVDFAGLTTSAVAIVTDAFRDGKPLVGYGFGSIGRWSVGGMLRERFIPRILAVEPASLQDETGNIDPFACWNAAMRNEKPGGHGDRATALGALDMALWDLRAKADGVPLYRLLADRYRDGQADEDVAVYAAGGYYQPGSNYRSLQDELKGYIDRGYNEVKIKIGGAPLAEDMRRIEAAIAVLGDGARLAVDANGRFDLETALAYGRAMSDYGLRWYEEPGDPLDFRLMAVLAEHYDGPLATGENLFSSQDARNLLRYGGMRAERDFVQFDCGLAYGLPDYLKVLDIMRRHGWSPRRLHPHGGHQMSLHLAAGLGLGGNESYPGVFQPLGGFADCSKVENGRVRLPDAPGVGLELKSELKTWLDEAFEI</sequence>
<evidence type="ECO:0000259" key="3">
    <source>
        <dbReference type="SMART" id="SM00922"/>
    </source>
</evidence>
<accession>Q11C86</accession>
<gene>
    <name evidence="4" type="ordered locus">Meso_3620</name>
</gene>
<dbReference type="eggNOG" id="COG4948">
    <property type="taxonomic scope" value="Bacteria"/>
</dbReference>
<feature type="active site" description="acceptor" evidence="1">
    <location>
        <position position="182"/>
    </location>
</feature>
<dbReference type="Pfam" id="PF13378">
    <property type="entry name" value="MR_MLE_C"/>
    <property type="match status" value="1"/>
</dbReference>
<evidence type="ECO:0000256" key="1">
    <source>
        <dbReference type="PIRSR" id="PIRSR634611-1"/>
    </source>
</evidence>
<dbReference type="InterPro" id="IPR034611">
    <property type="entry name" value="D-tartrate_dehydratase"/>
</dbReference>
<dbReference type="Gene3D" id="3.20.20.120">
    <property type="entry name" value="Enolase-like C-terminal domain"/>
    <property type="match status" value="1"/>
</dbReference>
<dbReference type="InterPro" id="IPR029065">
    <property type="entry name" value="Enolase_C-like"/>
</dbReference>
<feature type="binding site" evidence="2">
    <location>
        <position position="237"/>
    </location>
    <ligand>
        <name>Mg(2+)</name>
        <dbReference type="ChEBI" id="CHEBI:18420"/>
    </ligand>
</feature>
<proteinExistence type="predicted"/>
<dbReference type="SFLD" id="SFLDS00001">
    <property type="entry name" value="Enolase"/>
    <property type="match status" value="1"/>
</dbReference>